<proteinExistence type="predicted"/>
<dbReference type="Proteomes" id="UP000812966">
    <property type="component" value="Unassembled WGS sequence"/>
</dbReference>
<gene>
    <name evidence="2" type="ORF">FFLO_05719</name>
</gene>
<evidence type="ECO:0000313" key="3">
    <source>
        <dbReference type="Proteomes" id="UP000812966"/>
    </source>
</evidence>
<accession>A0A8K0JGA6</accession>
<evidence type="ECO:0000256" key="1">
    <source>
        <dbReference type="SAM" id="MobiDB-lite"/>
    </source>
</evidence>
<protein>
    <submittedName>
        <fullName evidence="2">Uncharacterized protein</fullName>
    </submittedName>
</protein>
<sequence length="360" mass="41119">MTDRTSHHSMKLRPRAKTKDKAVTKSSSDLPSTLPPSALLDKVLYSDLIVALEYDLAFPPHAPFEYVIDDVSDNSGPGSTDTTSVSVTVNSTSLTPTLNLKDYAVRAILREFEGAVEKKDLLAAWIEAVTSCPLARREDIMQEMRKRYPRCANRLAGRDPSKREVEDHETELGNWLVAETPPYRPTRMGFSRQHRYVETIYLDNLLEYKKKRLLKILSMMEDWGTALLCSVLVISISHPAVCRYPVGFPLRKLVEQPSEPVIVPGHGRLADSSRNAIYEMFYDIAVVSLMNCEHVETLDKGRDNEIWLEVEVLETSHAVMDKEWTRNELEKYIQAHGLEKGFELMKECMNEMHWLAHHDC</sequence>
<comment type="caution">
    <text evidence="2">The sequence shown here is derived from an EMBL/GenBank/DDBJ whole genome shotgun (WGS) entry which is preliminary data.</text>
</comment>
<name>A0A8K0JGA6_9TREE</name>
<keyword evidence="3" id="KW-1185">Reference proteome</keyword>
<organism evidence="2 3">
    <name type="scientific">Filobasidium floriforme</name>
    <dbReference type="NCBI Taxonomy" id="5210"/>
    <lineage>
        <taxon>Eukaryota</taxon>
        <taxon>Fungi</taxon>
        <taxon>Dikarya</taxon>
        <taxon>Basidiomycota</taxon>
        <taxon>Agaricomycotina</taxon>
        <taxon>Tremellomycetes</taxon>
        <taxon>Filobasidiales</taxon>
        <taxon>Filobasidiaceae</taxon>
        <taxon>Filobasidium</taxon>
    </lineage>
</organism>
<dbReference type="AlphaFoldDB" id="A0A8K0JGA6"/>
<evidence type="ECO:0000313" key="2">
    <source>
        <dbReference type="EMBL" id="KAG7529367.1"/>
    </source>
</evidence>
<feature type="region of interest" description="Disordered" evidence="1">
    <location>
        <begin position="1"/>
        <end position="32"/>
    </location>
</feature>
<dbReference type="EMBL" id="JABELV010000153">
    <property type="protein sequence ID" value="KAG7529367.1"/>
    <property type="molecule type" value="Genomic_DNA"/>
</dbReference>
<feature type="compositionally biased region" description="Basic residues" evidence="1">
    <location>
        <begin position="7"/>
        <end position="16"/>
    </location>
</feature>
<reference evidence="2" key="1">
    <citation type="submission" date="2020-04" db="EMBL/GenBank/DDBJ databases">
        <title>Analysis of mating type loci in Filobasidium floriforme.</title>
        <authorList>
            <person name="Nowrousian M."/>
        </authorList>
    </citation>
    <scope>NUCLEOTIDE SEQUENCE</scope>
    <source>
        <strain evidence="2">CBS 6242</strain>
    </source>
</reference>